<dbReference type="Proteomes" id="UP000218890">
    <property type="component" value="Chromosome"/>
</dbReference>
<dbReference type="AlphaFoldDB" id="A0A125T2N3"/>
<dbReference type="EMBL" id="AP017372">
    <property type="protein sequence ID" value="BAU58090.1"/>
    <property type="molecule type" value="Genomic_DNA"/>
</dbReference>
<sequence length="456" mass="51745">MGETIPLFEPSFNKSLRVETRPERLSSEAGVMLQREAFERTGIISWMSARLEDSRDQSRVKHSLSELLRDSLTMMGQGWDDQRDASTLGNDPMLAACGSDGRGESVIDRGLASQPTISRLLDMLAHEHNLDVLNKALLKLVEQRIRSRNKGRRARTMTIDVDGVPLQAHGQQPGSAFSGHTGQRQHYPLFALCAETGDMIGVLLRPGNAGPASEAAALVPRLVEYLRTHVAEQVRVRLDAGFADANTLAALDAHKIEFIARLPRNQALERHFEPHRYRCGRPSKREREWTREISYQAGTWDHPRRVVMVIRERPGELFRDAFYLVTNVCGSQRFVRSHYQRRGKAEAHFGEFKDVVGESLPCTCRGKATEQQVLARSQALLGLRALAYQLLHILRESMERATGDGWTLRRLREQVLKSAVRVLRHARKLQVILERRCAKHWRALLRRLPKEYPAPG</sequence>
<protein>
    <submittedName>
        <fullName evidence="2">Mobile element protein</fullName>
    </submittedName>
</protein>
<dbReference type="NCBIfam" id="NF033539">
    <property type="entry name" value="transpos_IS1380"/>
    <property type="match status" value="1"/>
</dbReference>
<feature type="domain" description="Transposase DDE" evidence="1">
    <location>
        <begin position="9"/>
        <end position="439"/>
    </location>
</feature>
<proteinExistence type="predicted"/>
<keyword evidence="3" id="KW-1185">Reference proteome</keyword>
<name>A0A125T2N3_HALHR</name>
<dbReference type="SUPFAM" id="SSF53098">
    <property type="entry name" value="Ribonuclease H-like"/>
    <property type="match status" value="1"/>
</dbReference>
<dbReference type="OrthoDB" id="8482126at2"/>
<dbReference type="KEGG" id="hhk:HH1059_13810"/>
<dbReference type="Pfam" id="PF13701">
    <property type="entry name" value="DDE_Tnp_1_4"/>
    <property type="match status" value="1"/>
</dbReference>
<organism evidence="2 3">
    <name type="scientific">Halorhodospira halochloris</name>
    <name type="common">Ectothiorhodospira halochloris</name>
    <dbReference type="NCBI Taxonomy" id="1052"/>
    <lineage>
        <taxon>Bacteria</taxon>
        <taxon>Pseudomonadati</taxon>
        <taxon>Pseudomonadota</taxon>
        <taxon>Gammaproteobacteria</taxon>
        <taxon>Chromatiales</taxon>
        <taxon>Ectothiorhodospiraceae</taxon>
        <taxon>Halorhodospira</taxon>
    </lineage>
</organism>
<accession>A0A125T2N3</accession>
<dbReference type="InterPro" id="IPR025668">
    <property type="entry name" value="Tnp_DDE_dom"/>
</dbReference>
<dbReference type="InterPro" id="IPR012337">
    <property type="entry name" value="RNaseH-like_sf"/>
</dbReference>
<gene>
    <name evidence="2" type="ORF">HH1059_13810</name>
</gene>
<evidence type="ECO:0000313" key="2">
    <source>
        <dbReference type="EMBL" id="BAU58090.1"/>
    </source>
</evidence>
<dbReference type="InterPro" id="IPR047960">
    <property type="entry name" value="Transpos_IS1380"/>
</dbReference>
<reference evidence="2" key="1">
    <citation type="submission" date="2016-02" db="EMBL/GenBank/DDBJ databases">
        <title>Halorhodospira halochloris DSM-1059 complete genome, version 2.</title>
        <authorList>
            <person name="Tsukatani Y."/>
        </authorList>
    </citation>
    <scope>NUCLEOTIDE SEQUENCE</scope>
    <source>
        <strain evidence="2">DSM 1059</strain>
    </source>
</reference>
<evidence type="ECO:0000313" key="3">
    <source>
        <dbReference type="Proteomes" id="UP000218890"/>
    </source>
</evidence>
<dbReference type="RefSeq" id="WP_096409498.1">
    <property type="nucleotide sequence ID" value="NZ_AP017372.2"/>
</dbReference>
<evidence type="ECO:0000259" key="1">
    <source>
        <dbReference type="Pfam" id="PF13701"/>
    </source>
</evidence>